<dbReference type="NCBIfam" id="TIGR01641">
    <property type="entry name" value="phageSPP1_gp7"/>
    <property type="match status" value="1"/>
</dbReference>
<feature type="domain" description="Phage head morphogenesis" evidence="1">
    <location>
        <begin position="146"/>
        <end position="251"/>
    </location>
</feature>
<protein>
    <recommendedName>
        <fullName evidence="1">Phage head morphogenesis domain-containing protein</fullName>
    </recommendedName>
</protein>
<dbReference type="AlphaFoldDB" id="A0A150KAU4"/>
<dbReference type="RefSeq" id="WP_061566123.1">
    <property type="nucleotide sequence ID" value="NZ_LQYG01000007.1"/>
</dbReference>
<dbReference type="PATRIC" id="fig|1398.26.peg.80"/>
<sequence>MAKTVPQTRYPHAAEAAYFRDIQRLVTELGKVTLQVFDEQIKPQIKLYGQDSYGYIMDGPLDVIQRAIEIIKGLSLGIFASTEIRNICTRFLNAVNAQSKANIQQQARIIGIDPTQSEPWLDEFMRSSINENVSYISTIRDEFFPKIEGIIYQGVKNGSSIKSIRDQLVERIGMTKNRAQFIAVDQTGSIFGQMTAKRHQEMGVEKFKWSTSHDDRVRQAHRVLDGRVFAYSDPPSEGLPGTPYRCRCVAIPVFDDGQVKINQPNFLRVQTNGIDSPDDLKAIQDDLSMVPEEHHKILRDAVKEIKLINDPPSFFHRKTGIVYIARGLEKGELVHELGHAIETYFNLMNNQKSIKQFHNITFILFRIK</sequence>
<accession>A0A150KAU4</accession>
<comment type="caution">
    <text evidence="2">The sequence shown here is derived from an EMBL/GenBank/DDBJ whole genome shotgun (WGS) entry which is preliminary data.</text>
</comment>
<evidence type="ECO:0000313" key="3">
    <source>
        <dbReference type="Proteomes" id="UP000075288"/>
    </source>
</evidence>
<dbReference type="EMBL" id="LQYG01000007">
    <property type="protein sequence ID" value="KYC66501.1"/>
    <property type="molecule type" value="Genomic_DNA"/>
</dbReference>
<gene>
    <name evidence="2" type="ORF">B4098_1818</name>
</gene>
<proteinExistence type="predicted"/>
<reference evidence="2 3" key="1">
    <citation type="submission" date="2016-01" db="EMBL/GenBank/DDBJ databases">
        <title>Genome Sequences of Twelve Sporeforming Bacillus Species Isolated from Foods.</title>
        <authorList>
            <person name="Berendsen E.M."/>
            <person name="Wells-Bennik M.H."/>
            <person name="Krawcyk A.O."/>
            <person name="De Jong A."/>
            <person name="Holsappel S."/>
            <person name="Eijlander R.T."/>
            <person name="Kuipers O.P."/>
        </authorList>
    </citation>
    <scope>NUCLEOTIDE SEQUENCE [LARGE SCALE GENOMIC DNA]</scope>
    <source>
        <strain evidence="2 3">B4098</strain>
    </source>
</reference>
<dbReference type="InterPro" id="IPR006528">
    <property type="entry name" value="Phage_head_morphogenesis_dom"/>
</dbReference>
<organism evidence="2 3">
    <name type="scientific">Heyndrickxia coagulans</name>
    <name type="common">Weizmannia coagulans</name>
    <dbReference type="NCBI Taxonomy" id="1398"/>
    <lineage>
        <taxon>Bacteria</taxon>
        <taxon>Bacillati</taxon>
        <taxon>Bacillota</taxon>
        <taxon>Bacilli</taxon>
        <taxon>Bacillales</taxon>
        <taxon>Bacillaceae</taxon>
        <taxon>Heyndrickxia</taxon>
    </lineage>
</organism>
<name>A0A150KAU4_HEYCO</name>
<evidence type="ECO:0000313" key="2">
    <source>
        <dbReference type="EMBL" id="KYC66501.1"/>
    </source>
</evidence>
<dbReference type="Pfam" id="PF04233">
    <property type="entry name" value="Phage_Mu_F"/>
    <property type="match status" value="1"/>
</dbReference>
<dbReference type="Proteomes" id="UP000075288">
    <property type="component" value="Unassembled WGS sequence"/>
</dbReference>
<evidence type="ECO:0000259" key="1">
    <source>
        <dbReference type="Pfam" id="PF04233"/>
    </source>
</evidence>